<feature type="region of interest" description="Disordered" evidence="1">
    <location>
        <begin position="30"/>
        <end position="90"/>
    </location>
</feature>
<accession>A0A023NGF3</accession>
<feature type="compositionally biased region" description="Basic and acidic residues" evidence="1">
    <location>
        <begin position="49"/>
        <end position="73"/>
    </location>
</feature>
<evidence type="ECO:0000256" key="1">
    <source>
        <dbReference type="SAM" id="MobiDB-lite"/>
    </source>
</evidence>
<reference evidence="2" key="1">
    <citation type="journal article" date="2014" name="Genome Announc.">
        <title>Divergent picobirnaviruses in human feces.</title>
        <authorList>
            <person name="Ng T.F."/>
            <person name="Vega E."/>
            <person name="Kondov N.O."/>
            <person name="Markey C."/>
            <person name="Deng X."/>
            <person name="Gregoricus N."/>
            <person name="Vinje J."/>
            <person name="Delwart E."/>
        </authorList>
    </citation>
    <scope>NUCLEOTIDE SEQUENCE</scope>
    <source>
        <strain evidence="2">CDC23</strain>
    </source>
</reference>
<organism evidence="2">
    <name type="scientific">Human picobirnavirus</name>
    <dbReference type="NCBI Taxonomy" id="145856"/>
    <lineage>
        <taxon>Viruses</taxon>
        <taxon>Riboviria</taxon>
        <taxon>Orthornavirae</taxon>
        <taxon>Pisuviricota</taxon>
        <taxon>Duplopiviricetes</taxon>
        <taxon>Durnavirales</taxon>
        <taxon>Picobirnaviridae</taxon>
        <taxon>Orthopicobirnavirus</taxon>
        <taxon>Orthopicobirnavirus hominis</taxon>
    </lineage>
</organism>
<evidence type="ECO:0000313" key="2">
    <source>
        <dbReference type="EMBL" id="AHX00956.1"/>
    </source>
</evidence>
<protein>
    <submittedName>
        <fullName evidence="2">ORF2b</fullName>
    </submittedName>
</protein>
<organismHost>
    <name type="scientific">Homo sapiens</name>
    <name type="common">Human</name>
    <dbReference type="NCBI Taxonomy" id="9606"/>
</organismHost>
<gene>
    <name evidence="2" type="ORF">HPV_s1gp3</name>
</gene>
<name>A0A023NGF3_HPBV</name>
<dbReference type="EMBL" id="KJ663813">
    <property type="protein sequence ID" value="AHX00956.1"/>
    <property type="molecule type" value="Genomic_RNA"/>
</dbReference>
<reference evidence="2" key="2">
    <citation type="submission" date="2014-04" db="EMBL/GenBank/DDBJ databases">
        <authorList>
            <person name="Ng T.F.F."/>
            <person name="Vega E.M."/>
            <person name="Kondov N.O."/>
            <person name="Markey C."/>
            <person name="Deng X."/>
            <person name="Gregoricus N."/>
            <person name="Vinje J."/>
            <person name="Delwart E."/>
        </authorList>
    </citation>
    <scope>NUCLEOTIDE SEQUENCE</scope>
    <source>
        <strain evidence="2">CDC23</strain>
    </source>
</reference>
<feature type="compositionally biased region" description="Basic and acidic residues" evidence="1">
    <location>
        <begin position="30"/>
        <end position="40"/>
    </location>
</feature>
<sequence length="116" mass="13555">MTCQLYQLLVWRKSGMTRNQIAYRELLETERSNKARETETSRSNLANESENRRSNIAKETETNRSNTARESETNRTNVANESLRDAELQQKKKYEKQRNLLEAVKIGTNFIGNFIP</sequence>
<proteinExistence type="predicted"/>